<dbReference type="HOGENOM" id="CLU_1539131_0_0_11"/>
<dbReference type="KEGG" id="sci:B446_22045"/>
<reference evidence="3" key="1">
    <citation type="submission" date="2012-10" db="EMBL/GenBank/DDBJ databases">
        <title>The complete genome sequence of Streptomyces collinus Tu 365.</title>
        <authorList>
            <person name="Ruckert C."/>
            <person name="Szczepanowski R."/>
            <person name="Goesmann A."/>
            <person name="Pross E.K."/>
            <person name="Musiol E.M."/>
            <person name="Blin K."/>
            <person name="Wohlleben W."/>
            <person name="Puhler A."/>
            <person name="Weber T."/>
            <person name="Kalinowski J."/>
        </authorList>
    </citation>
    <scope>NUCLEOTIDE SEQUENCE [LARGE SCALE GENOMIC DNA]</scope>
    <source>
        <strain evidence="3">DSM 40733 / Tue 365</strain>
    </source>
</reference>
<dbReference type="STRING" id="1214242.B446_22045"/>
<accession>S5UZM1</accession>
<dbReference type="eggNOG" id="ENOG50329IG">
    <property type="taxonomic scope" value="Bacteria"/>
</dbReference>
<keyword evidence="3" id="KW-1185">Reference proteome</keyword>
<evidence type="ECO:0000313" key="2">
    <source>
        <dbReference type="EMBL" id="AGS71221.1"/>
    </source>
</evidence>
<sequence>MSAVRTVLVSLAFAACASCAVPAPQEMPGAVCGTQIDPGLTRLLVKSTDDLHEYNRVDRPETITGPCVLLAGHDPVLEFRFSWDHSATDLMYLATGSGSTSQITNPRISEATAKTLIGTDGAISQAPCRTKGGNYFTLTLQLPKIKPGDRAHRGDIERFMRAYFPATLRTLGCG</sequence>
<organism evidence="2 3">
    <name type="scientific">Streptomyces collinus (strain DSM 40733 / Tue 365)</name>
    <dbReference type="NCBI Taxonomy" id="1214242"/>
    <lineage>
        <taxon>Bacteria</taxon>
        <taxon>Bacillati</taxon>
        <taxon>Actinomycetota</taxon>
        <taxon>Actinomycetes</taxon>
        <taxon>Kitasatosporales</taxon>
        <taxon>Streptomycetaceae</taxon>
        <taxon>Streptomyces</taxon>
    </lineage>
</organism>
<evidence type="ECO:0000313" key="3">
    <source>
        <dbReference type="Proteomes" id="UP000015423"/>
    </source>
</evidence>
<feature type="chain" id="PRO_5039133093" description="Lipoprotein" evidence="1">
    <location>
        <begin position="21"/>
        <end position="174"/>
    </location>
</feature>
<dbReference type="AlphaFoldDB" id="S5UZM1"/>
<proteinExistence type="predicted"/>
<dbReference type="PROSITE" id="PS51257">
    <property type="entry name" value="PROKAR_LIPOPROTEIN"/>
    <property type="match status" value="1"/>
</dbReference>
<reference evidence="2 3" key="2">
    <citation type="journal article" date="2013" name="J. Biotechnol.">
        <title>Complete genome sequence of the kirromycin producer Streptomyces collinus Tu 365 consisting of a linear chromosome and two linear plasmids.</title>
        <authorList>
            <person name="Ruckert C."/>
            <person name="Szczepanowski R."/>
            <person name="Albersmeier A."/>
            <person name="Goesmann A."/>
            <person name="Iftime D."/>
            <person name="Musiol E.M."/>
            <person name="Blin K."/>
            <person name="Wohlleben W."/>
            <person name="Puhler A."/>
            <person name="Kalinowski J."/>
            <person name="Weber T."/>
        </authorList>
    </citation>
    <scope>NUCLEOTIDE SEQUENCE [LARGE SCALE GENOMIC DNA]</scope>
    <source>
        <strain evidence="3">DSM 40733 / Tue 365</strain>
    </source>
</reference>
<keyword evidence="1" id="KW-0732">Signal</keyword>
<name>S5UZM1_STRC3</name>
<gene>
    <name evidence="2" type="ORF">B446_22045</name>
</gene>
<dbReference type="EMBL" id="CP006259">
    <property type="protein sequence ID" value="AGS71221.1"/>
    <property type="molecule type" value="Genomic_DNA"/>
</dbReference>
<protein>
    <recommendedName>
        <fullName evidence="4">Lipoprotein</fullName>
    </recommendedName>
</protein>
<evidence type="ECO:0008006" key="4">
    <source>
        <dbReference type="Google" id="ProtNLM"/>
    </source>
</evidence>
<feature type="signal peptide" evidence="1">
    <location>
        <begin position="1"/>
        <end position="20"/>
    </location>
</feature>
<evidence type="ECO:0000256" key="1">
    <source>
        <dbReference type="SAM" id="SignalP"/>
    </source>
</evidence>
<dbReference type="RefSeq" id="WP_020941671.1">
    <property type="nucleotide sequence ID" value="NC_021985.1"/>
</dbReference>
<dbReference type="Proteomes" id="UP000015423">
    <property type="component" value="Chromosome"/>
</dbReference>